<dbReference type="CDD" id="cd00773">
    <property type="entry name" value="HisRS-like_core"/>
    <property type="match status" value="1"/>
</dbReference>
<feature type="binding site" evidence="9">
    <location>
        <begin position="275"/>
        <end position="276"/>
    </location>
    <ligand>
        <name>L-histidine</name>
        <dbReference type="ChEBI" id="CHEBI:57595"/>
    </ligand>
</feature>
<feature type="binding site" evidence="9">
    <location>
        <position position="143"/>
    </location>
    <ligand>
        <name>L-histidine</name>
        <dbReference type="ChEBI" id="CHEBI:57595"/>
    </ligand>
</feature>
<gene>
    <name evidence="8" type="primary">hisS</name>
    <name evidence="12" type="ORF">US36_C0015G0005</name>
</gene>
<feature type="compositionally biased region" description="Basic residues" evidence="10">
    <location>
        <begin position="1"/>
        <end position="12"/>
    </location>
</feature>
<dbReference type="AlphaFoldDB" id="A0A0G0J0N5"/>
<comment type="caution">
    <text evidence="12">The sequence shown here is derived from an EMBL/GenBank/DDBJ whole genome shotgun (WGS) entry which is preliminary data.</text>
</comment>
<evidence type="ECO:0000259" key="11">
    <source>
        <dbReference type="PROSITE" id="PS50862"/>
    </source>
</evidence>
<dbReference type="GO" id="GO:0005524">
    <property type="term" value="F:ATP binding"/>
    <property type="evidence" value="ECO:0007669"/>
    <property type="project" value="UniProtKB-UniRule"/>
</dbReference>
<dbReference type="EC" id="6.1.1.21" evidence="8"/>
<proteinExistence type="inferred from homology"/>
<feature type="binding site" evidence="9">
    <location>
        <position position="139"/>
    </location>
    <ligand>
        <name>L-histidine</name>
        <dbReference type="ChEBI" id="CHEBI:57595"/>
    </ligand>
</feature>
<evidence type="ECO:0000256" key="7">
    <source>
        <dbReference type="ARBA" id="ARBA00047639"/>
    </source>
</evidence>
<evidence type="ECO:0000256" key="4">
    <source>
        <dbReference type="ARBA" id="ARBA00022840"/>
    </source>
</evidence>
<name>A0A0G0J0N5_9BACT</name>
<dbReference type="PROSITE" id="PS50862">
    <property type="entry name" value="AA_TRNA_LIGASE_II"/>
    <property type="match status" value="1"/>
</dbReference>
<keyword evidence="4 8" id="KW-0067">ATP-binding</keyword>
<feature type="binding site" evidence="9">
    <location>
        <position position="271"/>
    </location>
    <ligand>
        <name>L-histidine</name>
        <dbReference type="ChEBI" id="CHEBI:57595"/>
    </ligand>
</feature>
<dbReference type="CDD" id="cd00859">
    <property type="entry name" value="HisRS_anticodon"/>
    <property type="match status" value="1"/>
</dbReference>
<accession>A0A0G0J0N5</accession>
<dbReference type="InterPro" id="IPR006195">
    <property type="entry name" value="aa-tRNA-synth_II"/>
</dbReference>
<comment type="similarity">
    <text evidence="1 8">Belongs to the class-II aminoacyl-tRNA synthetase family.</text>
</comment>
<dbReference type="PANTHER" id="PTHR43707">
    <property type="entry name" value="HISTIDYL-TRNA SYNTHETASE"/>
    <property type="match status" value="1"/>
</dbReference>
<dbReference type="Gene3D" id="3.40.50.800">
    <property type="entry name" value="Anticodon-binding domain"/>
    <property type="match status" value="1"/>
</dbReference>
<evidence type="ECO:0000313" key="12">
    <source>
        <dbReference type="EMBL" id="KKQ21696.1"/>
    </source>
</evidence>
<feature type="region of interest" description="Disordered" evidence="10">
    <location>
        <begin position="1"/>
        <end position="29"/>
    </location>
</feature>
<dbReference type="InterPro" id="IPR041715">
    <property type="entry name" value="HisRS-like_core"/>
</dbReference>
<dbReference type="PIRSF" id="PIRSF001549">
    <property type="entry name" value="His-tRNA_synth"/>
    <property type="match status" value="1"/>
</dbReference>
<dbReference type="InterPro" id="IPR036621">
    <property type="entry name" value="Anticodon-bd_dom_sf"/>
</dbReference>
<evidence type="ECO:0000256" key="10">
    <source>
        <dbReference type="SAM" id="MobiDB-lite"/>
    </source>
</evidence>
<protein>
    <recommendedName>
        <fullName evidence="8">Histidine--tRNA ligase</fullName>
        <ecNumber evidence="8">6.1.1.21</ecNumber>
    </recommendedName>
    <alternativeName>
        <fullName evidence="8">Histidyl-tRNA synthetase</fullName>
        <shortName evidence="8">HisRS</shortName>
    </alternativeName>
</protein>
<keyword evidence="6 8" id="KW-0030">Aminoacyl-tRNA synthetase</keyword>
<dbReference type="EMBL" id="LBSR01000015">
    <property type="protein sequence ID" value="KKQ21696.1"/>
    <property type="molecule type" value="Genomic_DNA"/>
</dbReference>
<evidence type="ECO:0000256" key="6">
    <source>
        <dbReference type="ARBA" id="ARBA00023146"/>
    </source>
</evidence>
<dbReference type="GO" id="GO:0004821">
    <property type="term" value="F:histidine-tRNA ligase activity"/>
    <property type="evidence" value="ECO:0007669"/>
    <property type="project" value="UniProtKB-UniRule"/>
</dbReference>
<dbReference type="GO" id="GO:0006427">
    <property type="term" value="P:histidyl-tRNA aminoacylation"/>
    <property type="evidence" value="ECO:0007669"/>
    <property type="project" value="UniProtKB-UniRule"/>
</dbReference>
<comment type="catalytic activity">
    <reaction evidence="7 8">
        <text>tRNA(His) + L-histidine + ATP = L-histidyl-tRNA(His) + AMP + diphosphate + H(+)</text>
        <dbReference type="Rhea" id="RHEA:17313"/>
        <dbReference type="Rhea" id="RHEA-COMP:9665"/>
        <dbReference type="Rhea" id="RHEA-COMP:9689"/>
        <dbReference type="ChEBI" id="CHEBI:15378"/>
        <dbReference type="ChEBI" id="CHEBI:30616"/>
        <dbReference type="ChEBI" id="CHEBI:33019"/>
        <dbReference type="ChEBI" id="CHEBI:57595"/>
        <dbReference type="ChEBI" id="CHEBI:78442"/>
        <dbReference type="ChEBI" id="CHEBI:78527"/>
        <dbReference type="ChEBI" id="CHEBI:456215"/>
        <dbReference type="EC" id="6.1.1.21"/>
    </reaction>
</comment>
<keyword evidence="5 8" id="KW-0648">Protein biosynthesis</keyword>
<dbReference type="PANTHER" id="PTHR43707:SF1">
    <property type="entry name" value="HISTIDINE--TRNA LIGASE, MITOCHONDRIAL-RELATED"/>
    <property type="match status" value="1"/>
</dbReference>
<comment type="subunit">
    <text evidence="8">Homodimer.</text>
</comment>
<dbReference type="Pfam" id="PF03129">
    <property type="entry name" value="HGTP_anticodon"/>
    <property type="match status" value="1"/>
</dbReference>
<feature type="binding site" evidence="9">
    <location>
        <begin position="94"/>
        <end position="96"/>
    </location>
    <ligand>
        <name>L-histidine</name>
        <dbReference type="ChEBI" id="CHEBI:57595"/>
    </ligand>
</feature>
<evidence type="ECO:0000256" key="9">
    <source>
        <dbReference type="PIRSR" id="PIRSR001549-1"/>
    </source>
</evidence>
<evidence type="ECO:0000256" key="3">
    <source>
        <dbReference type="ARBA" id="ARBA00022741"/>
    </source>
</evidence>
<dbReference type="InterPro" id="IPR033656">
    <property type="entry name" value="HisRS_anticodon"/>
</dbReference>
<evidence type="ECO:0000256" key="1">
    <source>
        <dbReference type="ARBA" id="ARBA00008226"/>
    </source>
</evidence>
<dbReference type="Pfam" id="PF13393">
    <property type="entry name" value="tRNA-synt_His"/>
    <property type="match status" value="1"/>
</dbReference>
<dbReference type="PATRIC" id="fig|1619010.3.peg.486"/>
<dbReference type="InterPro" id="IPR004516">
    <property type="entry name" value="HisRS/HisZ"/>
</dbReference>
<keyword evidence="2 8" id="KW-0436">Ligase</keyword>
<dbReference type="InterPro" id="IPR015807">
    <property type="entry name" value="His-tRNA-ligase"/>
</dbReference>
<dbReference type="SUPFAM" id="SSF52954">
    <property type="entry name" value="Class II aaRS ABD-related"/>
    <property type="match status" value="1"/>
</dbReference>
<comment type="subcellular location">
    <subcellularLocation>
        <location evidence="8">Cytoplasm</location>
    </subcellularLocation>
</comment>
<evidence type="ECO:0000256" key="5">
    <source>
        <dbReference type="ARBA" id="ARBA00022917"/>
    </source>
</evidence>
<dbReference type="Proteomes" id="UP000034044">
    <property type="component" value="Unassembled WGS sequence"/>
</dbReference>
<evidence type="ECO:0000313" key="13">
    <source>
        <dbReference type="Proteomes" id="UP000034044"/>
    </source>
</evidence>
<keyword evidence="3 8" id="KW-0547">Nucleotide-binding</keyword>
<feature type="binding site" evidence="9">
    <location>
        <position position="125"/>
    </location>
    <ligand>
        <name>L-histidine</name>
        <dbReference type="ChEBI" id="CHEBI:57595"/>
    </ligand>
</feature>
<dbReference type="GO" id="GO:0005737">
    <property type="term" value="C:cytoplasm"/>
    <property type="evidence" value="ECO:0007669"/>
    <property type="project" value="UniProtKB-SubCell"/>
</dbReference>
<dbReference type="InterPro" id="IPR045864">
    <property type="entry name" value="aa-tRNA-synth_II/BPL/LPL"/>
</dbReference>
<keyword evidence="8" id="KW-0963">Cytoplasm</keyword>
<dbReference type="HAMAP" id="MF_00127">
    <property type="entry name" value="His_tRNA_synth"/>
    <property type="match status" value="1"/>
</dbReference>
<dbReference type="SUPFAM" id="SSF55681">
    <property type="entry name" value="Class II aaRS and biotin synthetases"/>
    <property type="match status" value="1"/>
</dbReference>
<reference evidence="12 13" key="1">
    <citation type="journal article" date="2015" name="Nature">
        <title>rRNA introns, odd ribosomes, and small enigmatic genomes across a large radiation of phyla.</title>
        <authorList>
            <person name="Brown C.T."/>
            <person name="Hug L.A."/>
            <person name="Thomas B.C."/>
            <person name="Sharon I."/>
            <person name="Castelle C.J."/>
            <person name="Singh A."/>
            <person name="Wilkins M.J."/>
            <person name="Williams K.H."/>
            <person name="Banfield J.F."/>
        </authorList>
    </citation>
    <scope>NUCLEOTIDE SEQUENCE [LARGE SCALE GENOMIC DNA]</scope>
</reference>
<evidence type="ECO:0000256" key="2">
    <source>
        <dbReference type="ARBA" id="ARBA00022598"/>
    </source>
</evidence>
<evidence type="ECO:0000256" key="8">
    <source>
        <dbReference type="HAMAP-Rule" id="MF_00127"/>
    </source>
</evidence>
<dbReference type="Gene3D" id="3.30.930.10">
    <property type="entry name" value="Bira Bifunctional Protein, Domain 2"/>
    <property type="match status" value="1"/>
</dbReference>
<organism evidence="12 13">
    <name type="scientific">Candidatus Wolfebacteria bacterium GW2011_GWC1_37_10</name>
    <dbReference type="NCBI Taxonomy" id="1619010"/>
    <lineage>
        <taxon>Bacteria</taxon>
        <taxon>Candidatus Wolfeibacteriota</taxon>
    </lineage>
</organism>
<dbReference type="NCBIfam" id="TIGR00442">
    <property type="entry name" value="hisS"/>
    <property type="match status" value="1"/>
</dbReference>
<dbReference type="InterPro" id="IPR004154">
    <property type="entry name" value="Anticodon-bd"/>
</dbReference>
<feature type="domain" description="Aminoacyl-transfer RNA synthetases class-II family profile" evidence="11">
    <location>
        <begin position="34"/>
        <end position="328"/>
    </location>
</feature>
<sequence>MAKKSPKNKSVKGKILPQSPKGMHDILPEEQPRWEKIRGMLYKIADAFNFLRIDTPIMERAEIFERSGEATDLVEKQMYFVKTKGEDRFVLRPEATASIMRAYFQNGLSKISQPLKLFYIGPMFRYEQPQAGRFRQFHQIGFEIIGDEDDSIYDAQIILASFRLIEELKIKNLIIQINSIGCRQCRHAYIKKLEEYYKNKQDEICKNCRQRLATRPLRLLDCKEEKCQPIKMEAPLIVDKLCNNCKRQFKSTLEYLDSLSLPYSLNPYLVRGLDYYNGVVFEIISEVPELNFALAAGGRYDYLSEMLGEKKVCAVGSAVGIERLIEAMRFYDIPGQLRNEAKVFLAYIGEEAKKKSLFVIEELRKAGIKTIESFIKESLKSQLRVADKKEVKITLIFGQKEVFEESVIIRNMETGNQETVPLIRVVEEVKRRLH</sequence>